<evidence type="ECO:0000313" key="1">
    <source>
        <dbReference type="EMBL" id="EIM58169.1"/>
    </source>
</evidence>
<evidence type="ECO:0008006" key="3">
    <source>
        <dbReference type="Google" id="ProtNLM"/>
    </source>
</evidence>
<protein>
    <recommendedName>
        <fullName evidence="3">Nucleotidyl transferase AbiEii/AbiGii toxin family protein</fullName>
    </recommendedName>
</protein>
<dbReference type="InterPro" id="IPR014942">
    <property type="entry name" value="AbiEii"/>
</dbReference>
<dbReference type="eggNOG" id="ENOG502Z8YI">
    <property type="taxonomic scope" value="Bacteria"/>
</dbReference>
<keyword evidence="2" id="KW-1185">Reference proteome</keyword>
<accession>I5AWJ6</accession>
<dbReference type="EMBL" id="CM001487">
    <property type="protein sequence ID" value="EIM58169.1"/>
    <property type="molecule type" value="Genomic_DNA"/>
</dbReference>
<dbReference type="Pfam" id="PF08843">
    <property type="entry name" value="AbiEii"/>
    <property type="match status" value="1"/>
</dbReference>
<dbReference type="HOGENOM" id="CLU_1530322_0_0_9"/>
<dbReference type="Proteomes" id="UP000005753">
    <property type="component" value="Chromosome"/>
</dbReference>
<proteinExistence type="predicted"/>
<reference evidence="1 2" key="2">
    <citation type="submission" date="2012-02" db="EMBL/GenBank/DDBJ databases">
        <title>Improved High-Quality Draft sequence of Eubacterium cellulosolvens 6.</title>
        <authorList>
            <consortium name="US DOE Joint Genome Institute"/>
            <person name="Lucas S."/>
            <person name="Han J."/>
            <person name="Lapidus A."/>
            <person name="Cheng J.-F."/>
            <person name="Goodwin L."/>
            <person name="Pitluck S."/>
            <person name="Peters L."/>
            <person name="Mikhailova N."/>
            <person name="Gu W."/>
            <person name="Detter J.C."/>
            <person name="Han C."/>
            <person name="Tapia R."/>
            <person name="Land M."/>
            <person name="Hauser L."/>
            <person name="Kyrpides N."/>
            <person name="Ivanova N."/>
            <person name="Pagani I."/>
            <person name="Johnson E."/>
            <person name="Mukhopadhyay B."/>
            <person name="Anderson I."/>
            <person name="Woyke T."/>
        </authorList>
    </citation>
    <scope>NUCLEOTIDE SEQUENCE [LARGE SCALE GENOMIC DNA]</scope>
    <source>
        <strain evidence="1 2">6</strain>
    </source>
</reference>
<organism evidence="1 2">
    <name type="scientific">Eubacterium cellulosolvens (strain ATCC 43171 / JCM 9499 / 6)</name>
    <name type="common">Cillobacterium cellulosolvens</name>
    <dbReference type="NCBI Taxonomy" id="633697"/>
    <lineage>
        <taxon>Bacteria</taxon>
        <taxon>Bacillati</taxon>
        <taxon>Bacillota</taxon>
        <taxon>Clostridia</taxon>
        <taxon>Eubacteriales</taxon>
        <taxon>Eubacteriaceae</taxon>
        <taxon>Eubacterium</taxon>
    </lineage>
</organism>
<reference evidence="1 2" key="1">
    <citation type="submission" date="2010-08" db="EMBL/GenBank/DDBJ databases">
        <authorList>
            <consortium name="US DOE Joint Genome Institute (JGI-PGF)"/>
            <person name="Lucas S."/>
            <person name="Copeland A."/>
            <person name="Lapidus A."/>
            <person name="Cheng J.-F."/>
            <person name="Bruce D."/>
            <person name="Goodwin L."/>
            <person name="Pitluck S."/>
            <person name="Land M.L."/>
            <person name="Hauser L."/>
            <person name="Chang Y.-J."/>
            <person name="Anderson I.J."/>
            <person name="Johnson E."/>
            <person name="Mulhopadhyay B."/>
            <person name="Kyrpides N."/>
            <person name="Woyke T.J."/>
        </authorList>
    </citation>
    <scope>NUCLEOTIDE SEQUENCE [LARGE SCALE GENOMIC DNA]</scope>
    <source>
        <strain evidence="1 2">6</strain>
    </source>
</reference>
<sequence length="346" mass="39120">MITKETYTIEYVNTLREKYKKDPSLLERVLFAFGLLESITRVGMPFIFKGGTSLMLILDHPLRLSTDIDILVKPGTDVEHYINEAAKIFPFKTFEEDRRVGKNSIEKRHFKFIYDSPLRNDDFYILLDIVFADSPYLATKTCEIKNELLLTDSTSITVTVPSPECILGDKLTAFAPHTTGVPFGIDKELEIIKQLFDVATLSEKIDNYQNLVATYDRAVLDEIGYRDITATREDVLRDTIRSCACIIGKGVYDKDDFPLFIKGIHSIGGHVLSMKYSAITAANQASRVMYLASCILTGHPFTSIDDPKPYAQANIGKSQYQKLSYMRSQNPEAFAYIVEALRMIEG</sequence>
<dbReference type="STRING" id="633697.EubceDRAFT1_2443"/>
<name>I5AWJ6_EUBC6</name>
<evidence type="ECO:0000313" key="2">
    <source>
        <dbReference type="Proteomes" id="UP000005753"/>
    </source>
</evidence>
<gene>
    <name evidence="1" type="ORF">EubceDRAFT1_2443</name>
</gene>
<dbReference type="AlphaFoldDB" id="I5AWJ6"/>
<dbReference type="Gene3D" id="3.10.450.620">
    <property type="entry name" value="JHP933, nucleotidyltransferase-like core domain"/>
    <property type="match status" value="1"/>
</dbReference>